<name>A0A6S7JJN4_PARCT</name>
<proteinExistence type="predicted"/>
<sequence length="505" mass="56688">MDEDIQVQVDFRGIKRVFVAPQPRTYSNLLALLQTHVNKIDTASWCLLYENDEGDHVVLPKDNFSLSVAIQSSRRIPGIDLLRLKIQVLESKSPTPVKQTQGGNVGVETLTHSFSTGMKELTELSPTIVSPASKRGKFSCSASEHSPTRCKKQLSFASGSVDIHDSILDAKYDDDQSKTPLMRYIEKTEVDIAAEEESLSVLRAKRDSITKRLEKVKNYPSHGNLCRKCHLRLGHTARSCTYGLCDSVFSCGQEKFHSGELNMKELDNGIRKKEKQVQLLKCELENKKAACRSVKESLSRRIEADLFEENIDEYMYYGQKNWTLLRKHVHAVEQYCKNEYNGKLPAKKDIKFVLRKALEGSRSSVNPSTIRARQRHENPAKHVLERCGVKFPTATPSHASSSCTVTSSSLASAKSVNKGASLYRRCIPFSKEEEDAQIQTALIESRFISVKPSEQPIDTCPNMEKTCPDMEKCTNSGENSVDRDESDSSDNDDQEAANILLSLMK</sequence>
<organism evidence="3 4">
    <name type="scientific">Paramuricea clavata</name>
    <name type="common">Red gorgonian</name>
    <name type="synonym">Violescent sea-whip</name>
    <dbReference type="NCBI Taxonomy" id="317549"/>
    <lineage>
        <taxon>Eukaryota</taxon>
        <taxon>Metazoa</taxon>
        <taxon>Cnidaria</taxon>
        <taxon>Anthozoa</taxon>
        <taxon>Octocorallia</taxon>
        <taxon>Malacalcyonacea</taxon>
        <taxon>Plexauridae</taxon>
        <taxon>Paramuricea</taxon>
    </lineage>
</organism>
<evidence type="ECO:0000313" key="4">
    <source>
        <dbReference type="Proteomes" id="UP001152795"/>
    </source>
</evidence>
<dbReference type="EMBL" id="CACRXK020009288">
    <property type="protein sequence ID" value="CAB4016861.1"/>
    <property type="molecule type" value="Genomic_DNA"/>
</dbReference>
<dbReference type="Proteomes" id="UP001152795">
    <property type="component" value="Unassembled WGS sequence"/>
</dbReference>
<comment type="caution">
    <text evidence="3">The sequence shown here is derived from an EMBL/GenBank/DDBJ whole genome shotgun (WGS) entry which is preliminary data.</text>
</comment>
<dbReference type="OrthoDB" id="6107523at2759"/>
<feature type="coiled-coil region" evidence="1">
    <location>
        <begin position="263"/>
        <end position="290"/>
    </location>
</feature>
<dbReference type="InterPro" id="IPR053793">
    <property type="entry name" value="PB1-like"/>
</dbReference>
<feature type="compositionally biased region" description="Acidic residues" evidence="2">
    <location>
        <begin position="484"/>
        <end position="495"/>
    </location>
</feature>
<evidence type="ECO:0000256" key="1">
    <source>
        <dbReference type="SAM" id="Coils"/>
    </source>
</evidence>
<protein>
    <submittedName>
        <fullName evidence="3">PREDICTED: uncharacterized protein LOC107337214</fullName>
    </submittedName>
</protein>
<keyword evidence="1" id="KW-0175">Coiled coil</keyword>
<keyword evidence="4" id="KW-1185">Reference proteome</keyword>
<gene>
    <name evidence="3" type="ORF">PACLA_8A077455</name>
</gene>
<accession>A0A6S7JJN4</accession>
<evidence type="ECO:0000256" key="2">
    <source>
        <dbReference type="SAM" id="MobiDB-lite"/>
    </source>
</evidence>
<reference evidence="3" key="1">
    <citation type="submission" date="2020-04" db="EMBL/GenBank/DDBJ databases">
        <authorList>
            <person name="Alioto T."/>
            <person name="Alioto T."/>
            <person name="Gomez Garrido J."/>
        </authorList>
    </citation>
    <scope>NUCLEOTIDE SEQUENCE</scope>
    <source>
        <strain evidence="3">A484AB</strain>
    </source>
</reference>
<evidence type="ECO:0000313" key="3">
    <source>
        <dbReference type="EMBL" id="CAB4016861.1"/>
    </source>
</evidence>
<dbReference type="AlphaFoldDB" id="A0A6S7JJN4"/>
<dbReference type="SUPFAM" id="SSF54277">
    <property type="entry name" value="CAD &amp; PB1 domains"/>
    <property type="match status" value="1"/>
</dbReference>
<dbReference type="PROSITE" id="PS51745">
    <property type="entry name" value="PB1"/>
    <property type="match status" value="1"/>
</dbReference>
<feature type="region of interest" description="Disordered" evidence="2">
    <location>
        <begin position="459"/>
        <end position="497"/>
    </location>
</feature>